<feature type="chain" id="PRO_5045205104" evidence="1">
    <location>
        <begin position="18"/>
        <end position="137"/>
    </location>
</feature>
<keyword evidence="3" id="KW-1185">Reference proteome</keyword>
<evidence type="ECO:0000313" key="3">
    <source>
        <dbReference type="Proteomes" id="UP001163828"/>
    </source>
</evidence>
<sequence>MVEVGLALLGLPVLELSEVLDPEPAEDPLEEAEAGEVGLVEAGALVTEAEVVAEGDVEAAADVDVEVGVDVGVVEVEEVDVAELASEVASVAVEAESAELEEPYSQQPSVQWEKTTRDECTSVPVTKRRYESHFFWF</sequence>
<proteinExistence type="predicted"/>
<gene>
    <name evidence="2" type="ORF">F5050DRAFT_1750575</name>
</gene>
<organism evidence="2 3">
    <name type="scientific">Lentinula boryana</name>
    <dbReference type="NCBI Taxonomy" id="40481"/>
    <lineage>
        <taxon>Eukaryota</taxon>
        <taxon>Fungi</taxon>
        <taxon>Dikarya</taxon>
        <taxon>Basidiomycota</taxon>
        <taxon>Agaricomycotina</taxon>
        <taxon>Agaricomycetes</taxon>
        <taxon>Agaricomycetidae</taxon>
        <taxon>Agaricales</taxon>
        <taxon>Marasmiineae</taxon>
        <taxon>Omphalotaceae</taxon>
        <taxon>Lentinula</taxon>
    </lineage>
</organism>
<dbReference type="Proteomes" id="UP001163828">
    <property type="component" value="Unassembled WGS sequence"/>
</dbReference>
<dbReference type="EMBL" id="MU790577">
    <property type="protein sequence ID" value="KAJ3997664.1"/>
    <property type="molecule type" value="Genomic_DNA"/>
</dbReference>
<comment type="caution">
    <text evidence="2">The sequence shown here is derived from an EMBL/GenBank/DDBJ whole genome shotgun (WGS) entry which is preliminary data.</text>
</comment>
<accession>A0ABQ8QGN7</accession>
<reference evidence="2" key="1">
    <citation type="submission" date="2022-08" db="EMBL/GenBank/DDBJ databases">
        <authorList>
            <consortium name="DOE Joint Genome Institute"/>
            <person name="Min B."/>
            <person name="Riley R."/>
            <person name="Sierra-Patev S."/>
            <person name="Naranjo-Ortiz M."/>
            <person name="Looney B."/>
            <person name="Konkel Z."/>
            <person name="Slot J.C."/>
            <person name="Sakamoto Y."/>
            <person name="Steenwyk J.L."/>
            <person name="Rokas A."/>
            <person name="Carro J."/>
            <person name="Camarero S."/>
            <person name="Ferreira P."/>
            <person name="Molpeceres G."/>
            <person name="Ruiz-Duenas F.J."/>
            <person name="Serrano A."/>
            <person name="Henrissat B."/>
            <person name="Drula E."/>
            <person name="Hughes K.W."/>
            <person name="Mata J.L."/>
            <person name="Ishikawa N.K."/>
            <person name="Vargas-Isla R."/>
            <person name="Ushijima S."/>
            <person name="Smith C.A."/>
            <person name="Ahrendt S."/>
            <person name="Andreopoulos W."/>
            <person name="He G."/>
            <person name="Labutti K."/>
            <person name="Lipzen A."/>
            <person name="Ng V."/>
            <person name="Sandor L."/>
            <person name="Barry K."/>
            <person name="Martinez A.T."/>
            <person name="Xiao Y."/>
            <person name="Gibbons J.G."/>
            <person name="Terashima K."/>
            <person name="Hibbett D.S."/>
            <person name="Grigoriev I.V."/>
        </authorList>
    </citation>
    <scope>NUCLEOTIDE SEQUENCE</scope>
    <source>
        <strain evidence="2">TFB10827</strain>
    </source>
</reference>
<keyword evidence="1" id="KW-0732">Signal</keyword>
<evidence type="ECO:0000256" key="1">
    <source>
        <dbReference type="SAM" id="SignalP"/>
    </source>
</evidence>
<protein>
    <submittedName>
        <fullName evidence="2">Uncharacterized protein</fullName>
    </submittedName>
</protein>
<feature type="signal peptide" evidence="1">
    <location>
        <begin position="1"/>
        <end position="17"/>
    </location>
</feature>
<name>A0ABQ8QGN7_9AGAR</name>
<evidence type="ECO:0000313" key="2">
    <source>
        <dbReference type="EMBL" id="KAJ3997664.1"/>
    </source>
</evidence>